<protein>
    <submittedName>
        <fullName evidence="2">Uncharacterized protein</fullName>
    </submittedName>
</protein>
<proteinExistence type="predicted"/>
<dbReference type="EMBL" id="MU158088">
    <property type="protein sequence ID" value="KAF9521390.1"/>
    <property type="molecule type" value="Genomic_DNA"/>
</dbReference>
<dbReference type="Proteomes" id="UP000807306">
    <property type="component" value="Unassembled WGS sequence"/>
</dbReference>
<evidence type="ECO:0000313" key="2">
    <source>
        <dbReference type="EMBL" id="KAF9521648.1"/>
    </source>
</evidence>
<comment type="caution">
    <text evidence="2">The sequence shown here is derived from an EMBL/GenBank/DDBJ whole genome shotgun (WGS) entry which is preliminary data.</text>
</comment>
<evidence type="ECO:0000313" key="3">
    <source>
        <dbReference type="Proteomes" id="UP000807306"/>
    </source>
</evidence>
<gene>
    <name evidence="2" type="ORF">CPB83DRAFT_865364</name>
    <name evidence="1" type="ORF">CPB83DRAFT_911773</name>
</gene>
<evidence type="ECO:0000313" key="1">
    <source>
        <dbReference type="EMBL" id="KAF9521390.1"/>
    </source>
</evidence>
<organism evidence="2 3">
    <name type="scientific">Crepidotus variabilis</name>
    <dbReference type="NCBI Taxonomy" id="179855"/>
    <lineage>
        <taxon>Eukaryota</taxon>
        <taxon>Fungi</taxon>
        <taxon>Dikarya</taxon>
        <taxon>Basidiomycota</taxon>
        <taxon>Agaricomycotina</taxon>
        <taxon>Agaricomycetes</taxon>
        <taxon>Agaricomycetidae</taxon>
        <taxon>Agaricales</taxon>
        <taxon>Agaricineae</taxon>
        <taxon>Crepidotaceae</taxon>
        <taxon>Crepidotus</taxon>
    </lineage>
</organism>
<keyword evidence="3" id="KW-1185">Reference proteome</keyword>
<sequence length="153" mass="17433">MGSNMPHYRTYNTKALKALLLDGNIGLSDDETMLMGGCDIAAAILRGFACPLVVFASLVQEHSDQKPPKRCIAGSQILRAIIKFHRDEMINATEEEKNMFDCIELPTAEYKRLTLERLREVEEFHRQLEVEPMGNKFMAQQEYMKGFSRAGFN</sequence>
<reference evidence="2" key="1">
    <citation type="submission" date="2020-11" db="EMBL/GenBank/DDBJ databases">
        <authorList>
            <consortium name="DOE Joint Genome Institute"/>
            <person name="Ahrendt S."/>
            <person name="Riley R."/>
            <person name="Andreopoulos W."/>
            <person name="Labutti K."/>
            <person name="Pangilinan J."/>
            <person name="Ruiz-Duenas F.J."/>
            <person name="Barrasa J.M."/>
            <person name="Sanchez-Garcia M."/>
            <person name="Camarero S."/>
            <person name="Miyauchi S."/>
            <person name="Serrano A."/>
            <person name="Linde D."/>
            <person name="Babiker R."/>
            <person name="Drula E."/>
            <person name="Ayuso-Fernandez I."/>
            <person name="Pacheco R."/>
            <person name="Padilla G."/>
            <person name="Ferreira P."/>
            <person name="Barriuso J."/>
            <person name="Kellner H."/>
            <person name="Castanera R."/>
            <person name="Alfaro M."/>
            <person name="Ramirez L."/>
            <person name="Pisabarro A.G."/>
            <person name="Kuo A."/>
            <person name="Tritt A."/>
            <person name="Lipzen A."/>
            <person name="He G."/>
            <person name="Yan M."/>
            <person name="Ng V."/>
            <person name="Cullen D."/>
            <person name="Martin F."/>
            <person name="Rosso M.-N."/>
            <person name="Henrissat B."/>
            <person name="Hibbett D."/>
            <person name="Martinez A.T."/>
            <person name="Grigoriev I.V."/>
        </authorList>
    </citation>
    <scope>NUCLEOTIDE SEQUENCE</scope>
    <source>
        <strain evidence="2">CBS 506.95</strain>
    </source>
</reference>
<dbReference type="AlphaFoldDB" id="A0A9P6E355"/>
<name>A0A9P6E355_9AGAR</name>
<dbReference type="EMBL" id="MU158007">
    <property type="protein sequence ID" value="KAF9521648.1"/>
    <property type="molecule type" value="Genomic_DNA"/>
</dbReference>
<accession>A0A9P6E355</accession>